<accession>A0ABQ5BTJ9</accession>
<comment type="caution">
    <text evidence="1">The sequence shown here is derived from an EMBL/GenBank/DDBJ whole genome shotgun (WGS) entry which is preliminary data.</text>
</comment>
<organism evidence="1 2">
    <name type="scientific">Tanacetum coccineum</name>
    <dbReference type="NCBI Taxonomy" id="301880"/>
    <lineage>
        <taxon>Eukaryota</taxon>
        <taxon>Viridiplantae</taxon>
        <taxon>Streptophyta</taxon>
        <taxon>Embryophyta</taxon>
        <taxon>Tracheophyta</taxon>
        <taxon>Spermatophyta</taxon>
        <taxon>Magnoliopsida</taxon>
        <taxon>eudicotyledons</taxon>
        <taxon>Gunneridae</taxon>
        <taxon>Pentapetalae</taxon>
        <taxon>asterids</taxon>
        <taxon>campanulids</taxon>
        <taxon>Asterales</taxon>
        <taxon>Asteraceae</taxon>
        <taxon>Asteroideae</taxon>
        <taxon>Anthemideae</taxon>
        <taxon>Anthemidinae</taxon>
        <taxon>Tanacetum</taxon>
    </lineage>
</organism>
<proteinExistence type="predicted"/>
<protein>
    <submittedName>
        <fullName evidence="1">Uncharacterized protein</fullName>
    </submittedName>
</protein>
<dbReference type="Proteomes" id="UP001151760">
    <property type="component" value="Unassembled WGS sequence"/>
</dbReference>
<keyword evidence="2" id="KW-1185">Reference proteome</keyword>
<reference evidence="1" key="2">
    <citation type="submission" date="2022-01" db="EMBL/GenBank/DDBJ databases">
        <authorList>
            <person name="Yamashiro T."/>
            <person name="Shiraishi A."/>
            <person name="Satake H."/>
            <person name="Nakayama K."/>
        </authorList>
    </citation>
    <scope>NUCLEOTIDE SEQUENCE</scope>
</reference>
<dbReference type="EMBL" id="BQNB010013611">
    <property type="protein sequence ID" value="GJT18086.1"/>
    <property type="molecule type" value="Genomic_DNA"/>
</dbReference>
<gene>
    <name evidence="1" type="ORF">Tco_0876792</name>
</gene>
<name>A0ABQ5BTJ9_9ASTR</name>
<evidence type="ECO:0000313" key="2">
    <source>
        <dbReference type="Proteomes" id="UP001151760"/>
    </source>
</evidence>
<reference evidence="1" key="1">
    <citation type="journal article" date="2022" name="Int. J. Mol. Sci.">
        <title>Draft Genome of Tanacetum Coccineum: Genomic Comparison of Closely Related Tanacetum-Family Plants.</title>
        <authorList>
            <person name="Yamashiro T."/>
            <person name="Shiraishi A."/>
            <person name="Nakayama K."/>
            <person name="Satake H."/>
        </authorList>
    </citation>
    <scope>NUCLEOTIDE SEQUENCE</scope>
</reference>
<sequence>MVIDLSTTLERTDHSWLSWISEISPRTIEFEEGVKLNDPKQALRGRKPMFILDCPDFEASRAQYVVLRSLELQILSFI</sequence>
<evidence type="ECO:0000313" key="1">
    <source>
        <dbReference type="EMBL" id="GJT18086.1"/>
    </source>
</evidence>